<protein>
    <submittedName>
        <fullName evidence="1">Uncharacterized protein</fullName>
    </submittedName>
</protein>
<dbReference type="AlphaFoldDB" id="A0A1B7P8F6"/>
<comment type="caution">
    <text evidence="1">The sequence shown here is derived from an EMBL/GenBank/DDBJ whole genome shotgun (WGS) entry which is preliminary data.</text>
</comment>
<dbReference type="STRING" id="1658172.A0A1B7P8F6"/>
<accession>A0A1B7P8F6</accession>
<proteinExistence type="predicted"/>
<dbReference type="Proteomes" id="UP000091918">
    <property type="component" value="Unassembled WGS sequence"/>
</dbReference>
<evidence type="ECO:0000313" key="2">
    <source>
        <dbReference type="Proteomes" id="UP000091918"/>
    </source>
</evidence>
<reference evidence="1 2" key="1">
    <citation type="submission" date="2015-07" db="EMBL/GenBank/DDBJ databases">
        <title>Emmonsia species relationships and genome sequence.</title>
        <authorList>
            <person name="Cuomo C.A."/>
            <person name="Schwartz I.S."/>
            <person name="Kenyon C."/>
            <person name="de Hoog G.S."/>
            <person name="Govender N.P."/>
            <person name="Botha A."/>
            <person name="Moreno L."/>
            <person name="de Vries M."/>
            <person name="Munoz J.F."/>
            <person name="Stielow J.B."/>
        </authorList>
    </citation>
    <scope>NUCLEOTIDE SEQUENCE [LARGE SCALE GENOMIC DNA]</scope>
    <source>
        <strain evidence="1 2">CBS 136260</strain>
    </source>
</reference>
<gene>
    <name evidence="1" type="ORF">ACJ72_00321</name>
</gene>
<organism evidence="1 2">
    <name type="scientific">Emergomyces africanus</name>
    <dbReference type="NCBI Taxonomy" id="1955775"/>
    <lineage>
        <taxon>Eukaryota</taxon>
        <taxon>Fungi</taxon>
        <taxon>Dikarya</taxon>
        <taxon>Ascomycota</taxon>
        <taxon>Pezizomycotina</taxon>
        <taxon>Eurotiomycetes</taxon>
        <taxon>Eurotiomycetidae</taxon>
        <taxon>Onygenales</taxon>
        <taxon>Ajellomycetaceae</taxon>
        <taxon>Emergomyces</taxon>
    </lineage>
</organism>
<sequence>MAYIVLLPVTLKDTCKLAQPQQACPQPDLPLLLNATQTVVGQLALLPSIPALTIHNQLDEVMNLLRGIDGRMDRLEVRMDRLGVNTKANNRNSIARSVNSTINRDTIALVRLTDQRDEEINGFSK</sequence>
<dbReference type="OrthoDB" id="4181839at2759"/>
<evidence type="ECO:0000313" key="1">
    <source>
        <dbReference type="EMBL" id="OAX85291.1"/>
    </source>
</evidence>
<dbReference type="EMBL" id="LGUA01000016">
    <property type="protein sequence ID" value="OAX85291.1"/>
    <property type="molecule type" value="Genomic_DNA"/>
</dbReference>
<keyword evidence="2" id="KW-1185">Reference proteome</keyword>
<name>A0A1B7P8F6_9EURO</name>